<dbReference type="GO" id="GO:0048653">
    <property type="term" value="P:anther development"/>
    <property type="evidence" value="ECO:0007669"/>
    <property type="project" value="UniProtKB-ARBA"/>
</dbReference>
<comment type="subcellular location">
    <subcellularLocation>
        <location evidence="1">Nucleus</location>
    </subcellularLocation>
</comment>
<dbReference type="GO" id="GO:0003700">
    <property type="term" value="F:DNA-binding transcription factor activity"/>
    <property type="evidence" value="ECO:0007669"/>
    <property type="project" value="InterPro"/>
</dbReference>
<evidence type="ECO:0000256" key="8">
    <source>
        <dbReference type="PROSITE-ProRule" id="PRU00042"/>
    </source>
</evidence>
<sequence length="314" mass="34841">MPGWPLLPLMSFGGVLIGFQLAWDLGYRRILLEVDSELLMKFVIEHWRAENNPLDLNNLPEDFSRDGNKPVFEAGSSSSAGCNSRKKKNSGKDDCEKVYECRFCSLKFCKSQALGGHMNRHRQERETEAMNRARQMVFGTDNIAVPRHLRNLCTFFFAWLDDSWANGKDVFDPSLLCSCQSLAGGYPPLPNIGDPSLPFRSVYQPPRLYSSASSPSAPTLQQSPHLPPQQPPPSQSAYLYPSPSRLVSYPSQYHSPIPPHSMNDYCVGHVLSSGANGTYNYGSTGGGPDSNYTCIGAPVQDPPLSMNRFQDHGF</sequence>
<organism evidence="11 12">
    <name type="scientific">Punica granatum</name>
    <name type="common">Pomegranate</name>
    <dbReference type="NCBI Taxonomy" id="22663"/>
    <lineage>
        <taxon>Eukaryota</taxon>
        <taxon>Viridiplantae</taxon>
        <taxon>Streptophyta</taxon>
        <taxon>Embryophyta</taxon>
        <taxon>Tracheophyta</taxon>
        <taxon>Spermatophyta</taxon>
        <taxon>Magnoliopsida</taxon>
        <taxon>eudicotyledons</taxon>
        <taxon>Gunneridae</taxon>
        <taxon>Pentapetalae</taxon>
        <taxon>rosids</taxon>
        <taxon>malvids</taxon>
        <taxon>Myrtales</taxon>
        <taxon>Lythraceae</taxon>
        <taxon>Punica</taxon>
    </lineage>
</organism>
<evidence type="ECO:0000256" key="6">
    <source>
        <dbReference type="ARBA" id="ARBA00022833"/>
    </source>
</evidence>
<dbReference type="SUPFAM" id="SSF57667">
    <property type="entry name" value="beta-beta-alpha zinc fingers"/>
    <property type="match status" value="1"/>
</dbReference>
<evidence type="ECO:0000256" key="3">
    <source>
        <dbReference type="ARBA" id="ARBA00022723"/>
    </source>
</evidence>
<keyword evidence="3" id="KW-0479">Metal-binding</keyword>
<dbReference type="Gene3D" id="3.30.160.60">
    <property type="entry name" value="Classic Zinc Finger"/>
    <property type="match status" value="1"/>
</dbReference>
<name>A0A2I0JX69_PUNGR</name>
<dbReference type="InterPro" id="IPR002156">
    <property type="entry name" value="RNaseH_domain"/>
</dbReference>
<keyword evidence="6" id="KW-0862">Zinc</keyword>
<gene>
    <name evidence="11" type="ORF">CRG98_019107</name>
</gene>
<dbReference type="AlphaFoldDB" id="A0A2I0JX69"/>
<evidence type="ECO:0000256" key="4">
    <source>
        <dbReference type="ARBA" id="ARBA00022771"/>
    </source>
</evidence>
<evidence type="ECO:0000256" key="2">
    <source>
        <dbReference type="ARBA" id="ARBA00022473"/>
    </source>
</evidence>
<dbReference type="PANTHER" id="PTHR45730:SF32">
    <property type="entry name" value="ZINC FINGER PROTEIN JAGGED"/>
    <property type="match status" value="1"/>
</dbReference>
<evidence type="ECO:0000259" key="10">
    <source>
        <dbReference type="PROSITE" id="PS50157"/>
    </source>
</evidence>
<feature type="region of interest" description="Disordered" evidence="9">
    <location>
        <begin position="208"/>
        <end position="239"/>
    </location>
</feature>
<dbReference type="InterPro" id="IPR013087">
    <property type="entry name" value="Znf_C2H2_type"/>
</dbReference>
<dbReference type="Proteomes" id="UP000233551">
    <property type="component" value="Unassembled WGS sequence"/>
</dbReference>
<dbReference type="EMBL" id="PGOL01001148">
    <property type="protein sequence ID" value="PKI60453.1"/>
    <property type="molecule type" value="Genomic_DNA"/>
</dbReference>
<dbReference type="GO" id="GO:0048440">
    <property type="term" value="P:carpel development"/>
    <property type="evidence" value="ECO:0007669"/>
    <property type="project" value="UniProtKB-ARBA"/>
</dbReference>
<dbReference type="GO" id="GO:0008270">
    <property type="term" value="F:zinc ion binding"/>
    <property type="evidence" value="ECO:0007669"/>
    <property type="project" value="UniProtKB-KW"/>
</dbReference>
<keyword evidence="5" id="KW-0221">Differentiation</keyword>
<accession>A0A2I0JX69</accession>
<dbReference type="InterPro" id="IPR045320">
    <property type="entry name" value="JAGGED/SL1-like"/>
</dbReference>
<feature type="region of interest" description="Disordered" evidence="9">
    <location>
        <begin position="73"/>
        <end position="92"/>
    </location>
</feature>
<reference evidence="11 12" key="1">
    <citation type="submission" date="2017-11" db="EMBL/GenBank/DDBJ databases">
        <title>De-novo sequencing of pomegranate (Punica granatum L.) genome.</title>
        <authorList>
            <person name="Akparov Z."/>
            <person name="Amiraslanov A."/>
            <person name="Hajiyeva S."/>
            <person name="Abbasov M."/>
            <person name="Kaur K."/>
            <person name="Hamwieh A."/>
            <person name="Solovyev V."/>
            <person name="Salamov A."/>
            <person name="Braich B."/>
            <person name="Kosarev P."/>
            <person name="Mahmoud A."/>
            <person name="Hajiyev E."/>
            <person name="Babayeva S."/>
            <person name="Izzatullayeva V."/>
            <person name="Mammadov A."/>
            <person name="Mammadov A."/>
            <person name="Sharifova S."/>
            <person name="Ojaghi J."/>
            <person name="Eynullazada K."/>
            <person name="Bayramov B."/>
            <person name="Abdulazimova A."/>
            <person name="Shahmuradov I."/>
        </authorList>
    </citation>
    <scope>NUCLEOTIDE SEQUENCE [LARGE SCALE GENOMIC DNA]</scope>
    <source>
        <strain evidence="12">cv. AG2017</strain>
        <tissue evidence="11">Leaf</tissue>
    </source>
</reference>
<proteinExistence type="predicted"/>
<evidence type="ECO:0000256" key="7">
    <source>
        <dbReference type="ARBA" id="ARBA00023242"/>
    </source>
</evidence>
<comment type="caution">
    <text evidence="11">The sequence shown here is derived from an EMBL/GenBank/DDBJ whole genome shotgun (WGS) entry which is preliminary data.</text>
</comment>
<evidence type="ECO:0000256" key="1">
    <source>
        <dbReference type="ARBA" id="ARBA00004123"/>
    </source>
</evidence>
<feature type="compositionally biased region" description="Pro residues" evidence="9">
    <location>
        <begin position="225"/>
        <end position="234"/>
    </location>
</feature>
<evidence type="ECO:0000256" key="9">
    <source>
        <dbReference type="SAM" id="MobiDB-lite"/>
    </source>
</evidence>
<dbReference type="PROSITE" id="PS50157">
    <property type="entry name" value="ZINC_FINGER_C2H2_2"/>
    <property type="match status" value="1"/>
</dbReference>
<evidence type="ECO:0000313" key="11">
    <source>
        <dbReference type="EMBL" id="PKI60453.1"/>
    </source>
</evidence>
<dbReference type="GO" id="GO:0003676">
    <property type="term" value="F:nucleic acid binding"/>
    <property type="evidence" value="ECO:0007669"/>
    <property type="project" value="InterPro"/>
</dbReference>
<dbReference type="GO" id="GO:0004523">
    <property type="term" value="F:RNA-DNA hybrid ribonuclease activity"/>
    <property type="evidence" value="ECO:0007669"/>
    <property type="project" value="InterPro"/>
</dbReference>
<keyword evidence="4 8" id="KW-0863">Zinc-finger</keyword>
<keyword evidence="12" id="KW-1185">Reference proteome</keyword>
<keyword evidence="2" id="KW-0217">Developmental protein</keyword>
<dbReference type="InterPro" id="IPR036236">
    <property type="entry name" value="Znf_C2H2_sf"/>
</dbReference>
<evidence type="ECO:0000256" key="5">
    <source>
        <dbReference type="ARBA" id="ARBA00022782"/>
    </source>
</evidence>
<dbReference type="STRING" id="22663.A0A2I0JX69"/>
<dbReference type="Pfam" id="PF13456">
    <property type="entry name" value="RVT_3"/>
    <property type="match status" value="1"/>
</dbReference>
<dbReference type="GO" id="GO:0005634">
    <property type="term" value="C:nucleus"/>
    <property type="evidence" value="ECO:0007669"/>
    <property type="project" value="UniProtKB-SubCell"/>
</dbReference>
<evidence type="ECO:0000313" key="12">
    <source>
        <dbReference type="Proteomes" id="UP000233551"/>
    </source>
</evidence>
<dbReference type="GO" id="GO:0030154">
    <property type="term" value="P:cell differentiation"/>
    <property type="evidence" value="ECO:0007669"/>
    <property type="project" value="UniProtKB-KW"/>
</dbReference>
<protein>
    <recommendedName>
        <fullName evidence="10">C2H2-type domain-containing protein</fullName>
    </recommendedName>
</protein>
<dbReference type="PROSITE" id="PS00028">
    <property type="entry name" value="ZINC_FINGER_C2H2_1"/>
    <property type="match status" value="1"/>
</dbReference>
<dbReference type="FunFam" id="3.30.160.60:FF:002425">
    <property type="entry name" value="Zinc finger protein STAMENLESS 1"/>
    <property type="match status" value="1"/>
</dbReference>
<keyword evidence="7" id="KW-0539">Nucleus</keyword>
<feature type="domain" description="C2H2-type" evidence="10">
    <location>
        <begin position="99"/>
        <end position="126"/>
    </location>
</feature>
<dbReference type="PANTHER" id="PTHR45730">
    <property type="entry name" value="ZINC FINGER PROTEIN JAGGED"/>
    <property type="match status" value="1"/>
</dbReference>